<sequence length="60" mass="6323">MVLGVDVERHGGGGGITVDIGENFIVKTRHDVAAIATLQAKPGSVNMGRESLIQFSTSRE</sequence>
<evidence type="ECO:0000313" key="2">
    <source>
        <dbReference type="Proteomes" id="UP000634136"/>
    </source>
</evidence>
<reference evidence="1" key="1">
    <citation type="submission" date="2020-09" db="EMBL/GenBank/DDBJ databases">
        <title>Genome-Enabled Discovery of Anthraquinone Biosynthesis in Senna tora.</title>
        <authorList>
            <person name="Kang S.-H."/>
            <person name="Pandey R.P."/>
            <person name="Lee C.-M."/>
            <person name="Sim J.-S."/>
            <person name="Jeong J.-T."/>
            <person name="Choi B.-S."/>
            <person name="Jung M."/>
            <person name="Ginzburg D."/>
            <person name="Zhao K."/>
            <person name="Won S.Y."/>
            <person name="Oh T.-J."/>
            <person name="Yu Y."/>
            <person name="Kim N.-H."/>
            <person name="Lee O.R."/>
            <person name="Lee T.-H."/>
            <person name="Bashyal P."/>
            <person name="Kim T.-S."/>
            <person name="Lee W.-H."/>
            <person name="Kawkins C."/>
            <person name="Kim C.-K."/>
            <person name="Kim J.S."/>
            <person name="Ahn B.O."/>
            <person name="Rhee S.Y."/>
            <person name="Sohng J.K."/>
        </authorList>
    </citation>
    <scope>NUCLEOTIDE SEQUENCE</scope>
    <source>
        <tissue evidence="1">Leaf</tissue>
    </source>
</reference>
<protein>
    <submittedName>
        <fullName evidence="1">Uncharacterized protein</fullName>
    </submittedName>
</protein>
<name>A0A834W8N3_9FABA</name>
<evidence type="ECO:0000313" key="1">
    <source>
        <dbReference type="EMBL" id="KAF7814355.1"/>
    </source>
</evidence>
<accession>A0A834W8N3</accession>
<gene>
    <name evidence="1" type="ORF">G2W53_028324</name>
</gene>
<comment type="caution">
    <text evidence="1">The sequence shown here is derived from an EMBL/GenBank/DDBJ whole genome shotgun (WGS) entry which is preliminary data.</text>
</comment>
<organism evidence="1 2">
    <name type="scientific">Senna tora</name>
    <dbReference type="NCBI Taxonomy" id="362788"/>
    <lineage>
        <taxon>Eukaryota</taxon>
        <taxon>Viridiplantae</taxon>
        <taxon>Streptophyta</taxon>
        <taxon>Embryophyta</taxon>
        <taxon>Tracheophyta</taxon>
        <taxon>Spermatophyta</taxon>
        <taxon>Magnoliopsida</taxon>
        <taxon>eudicotyledons</taxon>
        <taxon>Gunneridae</taxon>
        <taxon>Pentapetalae</taxon>
        <taxon>rosids</taxon>
        <taxon>fabids</taxon>
        <taxon>Fabales</taxon>
        <taxon>Fabaceae</taxon>
        <taxon>Caesalpinioideae</taxon>
        <taxon>Cassia clade</taxon>
        <taxon>Senna</taxon>
    </lineage>
</organism>
<keyword evidence="2" id="KW-1185">Reference proteome</keyword>
<dbReference type="AlphaFoldDB" id="A0A834W8N3"/>
<dbReference type="Proteomes" id="UP000634136">
    <property type="component" value="Unassembled WGS sequence"/>
</dbReference>
<dbReference type="EMBL" id="JAAIUW010000009">
    <property type="protein sequence ID" value="KAF7814355.1"/>
    <property type="molecule type" value="Genomic_DNA"/>
</dbReference>
<proteinExistence type="predicted"/>